<reference evidence="5" key="1">
    <citation type="journal article" date="2014" name="Int. J. Syst. Evol. Microbiol.">
        <title>Complete genome of a new Firmicutes species belonging to the dominant human colonic microbiota ('Ruminococcus bicirculans') reveals two chromosomes and a selective capacity to utilize plant glucans.</title>
        <authorList>
            <consortium name="NISC Comparative Sequencing Program"/>
            <person name="Wegmann U."/>
            <person name="Louis P."/>
            <person name="Goesmann A."/>
            <person name="Henrissat B."/>
            <person name="Duncan S.H."/>
            <person name="Flint H.J."/>
        </authorList>
    </citation>
    <scope>NUCLEOTIDE SEQUENCE</scope>
    <source>
        <strain evidence="5">NBRC 107715</strain>
    </source>
</reference>
<organism evidence="4 6">
    <name type="scientific">Methylobacterium oxalidis</name>
    <dbReference type="NCBI Taxonomy" id="944322"/>
    <lineage>
        <taxon>Bacteria</taxon>
        <taxon>Pseudomonadati</taxon>
        <taxon>Pseudomonadota</taxon>
        <taxon>Alphaproteobacteria</taxon>
        <taxon>Hyphomicrobiales</taxon>
        <taxon>Methylobacteriaceae</taxon>
        <taxon>Methylobacterium</taxon>
    </lineage>
</organism>
<accession>A0A512IYV3</accession>
<dbReference type="Proteomes" id="UP000321960">
    <property type="component" value="Unassembled WGS sequence"/>
</dbReference>
<feature type="chain" id="PRO_5021759954" description="DUF1254 domain-containing protein" evidence="1">
    <location>
        <begin position="33"/>
        <end position="482"/>
    </location>
</feature>
<dbReference type="EMBL" id="BSPK01000084">
    <property type="protein sequence ID" value="GLS65820.1"/>
    <property type="molecule type" value="Genomic_DNA"/>
</dbReference>
<dbReference type="PANTHER" id="PTHR36509">
    <property type="entry name" value="BLL3101 PROTEIN"/>
    <property type="match status" value="1"/>
</dbReference>
<proteinExistence type="predicted"/>
<dbReference type="Gene3D" id="2.60.120.600">
    <property type="entry name" value="Domain of unknown function DUF1214, C-terminal domain"/>
    <property type="match status" value="1"/>
</dbReference>
<dbReference type="InterPro" id="IPR037049">
    <property type="entry name" value="DUF1214_C_sf"/>
</dbReference>
<evidence type="ECO:0000313" key="6">
    <source>
        <dbReference type="Proteomes" id="UP000321960"/>
    </source>
</evidence>
<feature type="domain" description="DUF1214" evidence="2">
    <location>
        <begin position="358"/>
        <end position="464"/>
    </location>
</feature>
<evidence type="ECO:0000259" key="3">
    <source>
        <dbReference type="Pfam" id="PF06863"/>
    </source>
</evidence>
<dbReference type="OrthoDB" id="272779at2"/>
<dbReference type="InterPro" id="IPR010621">
    <property type="entry name" value="DUF1214"/>
</dbReference>
<reference evidence="5" key="4">
    <citation type="submission" date="2023-01" db="EMBL/GenBank/DDBJ databases">
        <title>Draft genome sequence of Methylobacterium oxalidis strain NBRC 107715.</title>
        <authorList>
            <person name="Sun Q."/>
            <person name="Mori K."/>
        </authorList>
    </citation>
    <scope>NUCLEOTIDE SEQUENCE</scope>
    <source>
        <strain evidence="5">NBRC 107715</strain>
    </source>
</reference>
<keyword evidence="1" id="KW-0732">Signal</keyword>
<dbReference type="Pfam" id="PF06742">
    <property type="entry name" value="DUF1214"/>
    <property type="match status" value="1"/>
</dbReference>
<reference evidence="7" key="2">
    <citation type="journal article" date="2019" name="Int. J. Syst. Evol. Microbiol.">
        <title>The Global Catalogue of Microorganisms (GCM) 10K type strain sequencing project: providing services to taxonomists for standard genome sequencing and annotation.</title>
        <authorList>
            <consortium name="The Broad Institute Genomics Platform"/>
            <consortium name="The Broad Institute Genome Sequencing Center for Infectious Disease"/>
            <person name="Wu L."/>
            <person name="Ma J."/>
        </authorList>
    </citation>
    <scope>NUCLEOTIDE SEQUENCE [LARGE SCALE GENOMIC DNA]</scope>
    <source>
        <strain evidence="7">NBRC 107715</strain>
    </source>
</reference>
<dbReference type="AlphaFoldDB" id="A0A512IYV3"/>
<comment type="caution">
    <text evidence="4">The sequence shown here is derived from an EMBL/GenBank/DDBJ whole genome shotgun (WGS) entry which is preliminary data.</text>
</comment>
<feature type="domain" description="DUF1254" evidence="3">
    <location>
        <begin position="78"/>
        <end position="210"/>
    </location>
</feature>
<gene>
    <name evidence="5" type="ORF">GCM10007888_42020</name>
    <name evidence="4" type="ORF">MOX02_09250</name>
</gene>
<protein>
    <recommendedName>
        <fullName evidence="8">DUF1254 domain-containing protein</fullName>
    </recommendedName>
</protein>
<dbReference type="InterPro" id="IPR010679">
    <property type="entry name" value="DUF1254"/>
</dbReference>
<dbReference type="Pfam" id="PF06863">
    <property type="entry name" value="DUF1254"/>
    <property type="match status" value="1"/>
</dbReference>
<evidence type="ECO:0000313" key="5">
    <source>
        <dbReference type="EMBL" id="GLS65820.1"/>
    </source>
</evidence>
<dbReference type="InterPro" id="IPR037050">
    <property type="entry name" value="DUF1254_sf"/>
</dbReference>
<dbReference type="Gene3D" id="2.60.40.1610">
    <property type="entry name" value="Domain of unknown function DUF1254"/>
    <property type="match status" value="1"/>
</dbReference>
<dbReference type="PANTHER" id="PTHR36509:SF3">
    <property type="entry name" value="SIGNAL PEPTIDE PROTEIN"/>
    <property type="match status" value="1"/>
</dbReference>
<evidence type="ECO:0000259" key="2">
    <source>
        <dbReference type="Pfam" id="PF06742"/>
    </source>
</evidence>
<reference evidence="4 6" key="3">
    <citation type="submission" date="2019-07" db="EMBL/GenBank/DDBJ databases">
        <title>Whole genome shotgun sequence of Methylobacterium oxalidis NBRC 107715.</title>
        <authorList>
            <person name="Hosoyama A."/>
            <person name="Uohara A."/>
            <person name="Ohji S."/>
            <person name="Ichikawa N."/>
        </authorList>
    </citation>
    <scope>NUCLEOTIDE SEQUENCE [LARGE SCALE GENOMIC DNA]</scope>
    <source>
        <strain evidence="4 6">NBRC 107715</strain>
    </source>
</reference>
<dbReference type="EMBL" id="BJZU01000014">
    <property type="protein sequence ID" value="GEP02887.1"/>
    <property type="molecule type" value="Genomic_DNA"/>
</dbReference>
<evidence type="ECO:0000313" key="7">
    <source>
        <dbReference type="Proteomes" id="UP001156856"/>
    </source>
</evidence>
<dbReference type="RefSeq" id="WP_147024631.1">
    <property type="nucleotide sequence ID" value="NZ_BJZU01000014.1"/>
</dbReference>
<dbReference type="SUPFAM" id="SSF160935">
    <property type="entry name" value="VPA0735-like"/>
    <property type="match status" value="1"/>
</dbReference>
<name>A0A512IYV3_9HYPH</name>
<evidence type="ECO:0000256" key="1">
    <source>
        <dbReference type="SAM" id="SignalP"/>
    </source>
</evidence>
<dbReference type="Proteomes" id="UP001156856">
    <property type="component" value="Unassembled WGS sequence"/>
</dbReference>
<evidence type="ECO:0008006" key="8">
    <source>
        <dbReference type="Google" id="ProtNLM"/>
    </source>
</evidence>
<keyword evidence="7" id="KW-1185">Reference proteome</keyword>
<sequence>MRAWLGRPSPSPLRKAGTVAVLACGLASPAGAEDEAAPELVRRTVERRAIEAVIWGMPAVNTDLMLQAMLRSTSAKPNEIVFWSRPVNWKNQTLTPNPDSIYFMSFWNVKDGGPLVIEIPPAEGGAIAGNIVNVWQMPLEDAGPEGADKGAGGKYLILPPGYAGAPPEGYIPLRSDTYSGFALLRSNLASHADADVAKAVAYGKRIRVYPLAQAAQVPETRFTDAYDVLFDSTIRYNASFFGNLDRVVQNEPWLDRDRVMIDQLRTLGIEKGKPFNPDATMRATLGDAAREAHALLSRRYDAGFPVMNPGIRWFPAAMQEVVKAVQEGYANLDAYPVDARGVTYTLGFTGIKRIGTAQFYLMANKDREGAPFDGAASYRLHVPPDAPVRQYWSVTVYDRDTHALIRDLPRASVASISPGVRENADGSVDVYFGPKAPDGDEANWVPTVPGRKFELLFRLYGPEKALFDKSWKLPDVEKVAAR</sequence>
<dbReference type="Gene3D" id="1.10.3360.10">
    <property type="entry name" value="VPA0735-like domain"/>
    <property type="match status" value="1"/>
</dbReference>
<feature type="signal peptide" evidence="1">
    <location>
        <begin position="1"/>
        <end position="32"/>
    </location>
</feature>
<evidence type="ECO:0000313" key="4">
    <source>
        <dbReference type="EMBL" id="GEP02887.1"/>
    </source>
</evidence>